<keyword evidence="10" id="KW-0496">Mitochondrion</keyword>
<dbReference type="GO" id="GO:0005743">
    <property type="term" value="C:mitochondrial inner membrane"/>
    <property type="evidence" value="ECO:0007669"/>
    <property type="project" value="UniProtKB-SubCell"/>
</dbReference>
<organism evidence="14 15">
    <name type="scientific">Elliptochloris bilobata</name>
    <dbReference type="NCBI Taxonomy" id="381761"/>
    <lineage>
        <taxon>Eukaryota</taxon>
        <taxon>Viridiplantae</taxon>
        <taxon>Chlorophyta</taxon>
        <taxon>core chlorophytes</taxon>
        <taxon>Trebouxiophyceae</taxon>
        <taxon>Trebouxiophyceae incertae sedis</taxon>
        <taxon>Elliptochloris clade</taxon>
        <taxon>Elliptochloris</taxon>
    </lineage>
</organism>
<evidence type="ECO:0000256" key="1">
    <source>
        <dbReference type="ARBA" id="ARBA00004448"/>
    </source>
</evidence>
<keyword evidence="5" id="KW-0479">Metal-binding</keyword>
<name>A0AAW1SBS0_9CHLO</name>
<accession>A0AAW1SBS0</accession>
<evidence type="ECO:0000256" key="9">
    <source>
        <dbReference type="ARBA" id="ARBA00022989"/>
    </source>
</evidence>
<feature type="repeat" description="Solcar" evidence="12">
    <location>
        <begin position="192"/>
        <end position="281"/>
    </location>
</feature>
<comment type="subcellular location">
    <subcellularLocation>
        <location evidence="1">Mitochondrion inner membrane</location>
        <topology evidence="1">Multi-pass membrane protein</topology>
    </subcellularLocation>
</comment>
<comment type="caution">
    <text evidence="14">The sequence shown here is derived from an EMBL/GenBank/DDBJ whole genome shotgun (WGS) entry which is preliminary data.</text>
</comment>
<dbReference type="SUPFAM" id="SSF103506">
    <property type="entry name" value="Mitochondrial carrier"/>
    <property type="match status" value="1"/>
</dbReference>
<keyword evidence="9" id="KW-1133">Transmembrane helix</keyword>
<evidence type="ECO:0000313" key="14">
    <source>
        <dbReference type="EMBL" id="KAK9843734.1"/>
    </source>
</evidence>
<keyword evidence="6" id="KW-0677">Repeat</keyword>
<dbReference type="GO" id="GO:0046872">
    <property type="term" value="F:metal ion binding"/>
    <property type="evidence" value="ECO:0007669"/>
    <property type="project" value="UniProtKB-KW"/>
</dbReference>
<dbReference type="InterPro" id="IPR023395">
    <property type="entry name" value="MCP_dom_sf"/>
</dbReference>
<evidence type="ECO:0000256" key="3">
    <source>
        <dbReference type="ARBA" id="ARBA00022448"/>
    </source>
</evidence>
<proteinExistence type="inferred from homology"/>
<evidence type="ECO:0000256" key="12">
    <source>
        <dbReference type="PROSITE-ProRule" id="PRU00282"/>
    </source>
</evidence>
<dbReference type="PROSITE" id="PS50920">
    <property type="entry name" value="SOLCAR"/>
    <property type="match status" value="3"/>
</dbReference>
<evidence type="ECO:0000256" key="8">
    <source>
        <dbReference type="ARBA" id="ARBA00022837"/>
    </source>
</evidence>
<keyword evidence="3 13" id="KW-0813">Transport</keyword>
<sequence length="288" mass="31166">MEDPRRALKILVAGGVAGAVSRTATAPVDRVKLLLQVQDVGPALTIRDGFHRMAAEGSLRAFFRGNGTNVIKITPETAIKLTANDHIKRLLVADLDDITPVQRLVSGALAGATAQFAIYPLELVRTRLAVCPSGHYHGIVHCFTRVLQEEGHRAFYRGLTPSLIGILPYAGVDIATFELLKEHMLDVYDGAPPPYCILGAGMLSSTVAQFVSYPLALTRTRLQVQGYCGRPVKYAGMVDVLTKTVANEGFQGLYKGILPNLVKVAPAAGISWFVFEEAKLLMGMNPRI</sequence>
<dbReference type="EMBL" id="JALJOU010000005">
    <property type="protein sequence ID" value="KAK9843734.1"/>
    <property type="molecule type" value="Genomic_DNA"/>
</dbReference>
<keyword evidence="7" id="KW-0999">Mitochondrion inner membrane</keyword>
<dbReference type="PANTHER" id="PTHR24089">
    <property type="entry name" value="SOLUTE CARRIER FAMILY 25"/>
    <property type="match status" value="1"/>
</dbReference>
<protein>
    <submittedName>
        <fullName evidence="14">Uncharacterized protein</fullName>
    </submittedName>
</protein>
<dbReference type="PRINTS" id="PR00926">
    <property type="entry name" value="MITOCARRIER"/>
</dbReference>
<comment type="similarity">
    <text evidence="2 13">Belongs to the mitochondrial carrier (TC 2.A.29) family.</text>
</comment>
<dbReference type="FunFam" id="1.50.40.10:FF:000016">
    <property type="entry name" value="Solute carrier family 25 member 23"/>
    <property type="match status" value="1"/>
</dbReference>
<gene>
    <name evidence="14" type="ORF">WJX81_004149</name>
</gene>
<keyword evidence="4 12" id="KW-0812">Transmembrane</keyword>
<dbReference type="Pfam" id="PF00153">
    <property type="entry name" value="Mito_carr"/>
    <property type="match status" value="3"/>
</dbReference>
<evidence type="ECO:0000256" key="11">
    <source>
        <dbReference type="ARBA" id="ARBA00023136"/>
    </source>
</evidence>
<dbReference type="GO" id="GO:0055085">
    <property type="term" value="P:transmembrane transport"/>
    <property type="evidence" value="ECO:0007669"/>
    <property type="project" value="InterPro"/>
</dbReference>
<dbReference type="Gene3D" id="1.50.40.10">
    <property type="entry name" value="Mitochondrial carrier domain"/>
    <property type="match status" value="1"/>
</dbReference>
<dbReference type="InterPro" id="IPR018108">
    <property type="entry name" value="MCP_transmembrane"/>
</dbReference>
<evidence type="ECO:0000256" key="7">
    <source>
        <dbReference type="ARBA" id="ARBA00022792"/>
    </source>
</evidence>
<dbReference type="Proteomes" id="UP001445335">
    <property type="component" value="Unassembled WGS sequence"/>
</dbReference>
<feature type="repeat" description="Solcar" evidence="12">
    <location>
        <begin position="98"/>
        <end position="183"/>
    </location>
</feature>
<evidence type="ECO:0000256" key="2">
    <source>
        <dbReference type="ARBA" id="ARBA00006375"/>
    </source>
</evidence>
<feature type="repeat" description="Solcar" evidence="12">
    <location>
        <begin position="5"/>
        <end position="90"/>
    </location>
</feature>
<dbReference type="AlphaFoldDB" id="A0AAW1SBS0"/>
<keyword evidence="15" id="KW-1185">Reference proteome</keyword>
<evidence type="ECO:0000256" key="13">
    <source>
        <dbReference type="RuleBase" id="RU000488"/>
    </source>
</evidence>
<evidence type="ECO:0000256" key="6">
    <source>
        <dbReference type="ARBA" id="ARBA00022737"/>
    </source>
</evidence>
<dbReference type="InterPro" id="IPR002067">
    <property type="entry name" value="MCP"/>
</dbReference>
<keyword evidence="8" id="KW-0106">Calcium</keyword>
<evidence type="ECO:0000256" key="10">
    <source>
        <dbReference type="ARBA" id="ARBA00023128"/>
    </source>
</evidence>
<evidence type="ECO:0000256" key="4">
    <source>
        <dbReference type="ARBA" id="ARBA00022692"/>
    </source>
</evidence>
<evidence type="ECO:0000313" key="15">
    <source>
        <dbReference type="Proteomes" id="UP001445335"/>
    </source>
</evidence>
<reference evidence="14 15" key="1">
    <citation type="journal article" date="2024" name="Nat. Commun.">
        <title>Phylogenomics reveals the evolutionary origins of lichenization in chlorophyte algae.</title>
        <authorList>
            <person name="Puginier C."/>
            <person name="Libourel C."/>
            <person name="Otte J."/>
            <person name="Skaloud P."/>
            <person name="Haon M."/>
            <person name="Grisel S."/>
            <person name="Petersen M."/>
            <person name="Berrin J.G."/>
            <person name="Delaux P.M."/>
            <person name="Dal Grande F."/>
            <person name="Keller J."/>
        </authorList>
    </citation>
    <scope>NUCLEOTIDE SEQUENCE [LARGE SCALE GENOMIC DNA]</scope>
    <source>
        <strain evidence="14 15">SAG 245.80</strain>
    </source>
</reference>
<keyword evidence="11 12" id="KW-0472">Membrane</keyword>
<evidence type="ECO:0000256" key="5">
    <source>
        <dbReference type="ARBA" id="ARBA00022723"/>
    </source>
</evidence>